<keyword evidence="2" id="KW-0472">Membrane</keyword>
<keyword evidence="2" id="KW-1133">Transmembrane helix</keyword>
<evidence type="ECO:0000256" key="2">
    <source>
        <dbReference type="SAM" id="Phobius"/>
    </source>
</evidence>
<dbReference type="AlphaFoldDB" id="A0A2H5QSM5"/>
<feature type="transmembrane region" description="Helical" evidence="2">
    <location>
        <begin position="57"/>
        <end position="77"/>
    </location>
</feature>
<evidence type="ECO:0000256" key="1">
    <source>
        <dbReference type="SAM" id="MobiDB-lite"/>
    </source>
</evidence>
<keyword evidence="4" id="KW-1185">Reference proteome</keyword>
<reference evidence="3 4" key="1">
    <citation type="journal article" date="2017" name="Front. Genet.">
        <title>Draft sequencing of the heterozygous diploid genome of Satsuma (Citrus unshiu Marc.) using a hybrid assembly approach.</title>
        <authorList>
            <person name="Shimizu T."/>
            <person name="Tanizawa Y."/>
            <person name="Mochizuki T."/>
            <person name="Nagasaki H."/>
            <person name="Yoshioka T."/>
            <person name="Toyoda A."/>
            <person name="Fujiyama A."/>
            <person name="Kaminuma E."/>
            <person name="Nakamura Y."/>
        </authorList>
    </citation>
    <scope>NUCLEOTIDE SEQUENCE [LARGE SCALE GENOMIC DNA]</scope>
    <source>
        <strain evidence="4">cv. Miyagawa wase</strain>
    </source>
</reference>
<protein>
    <submittedName>
        <fullName evidence="3">Uncharacterized protein</fullName>
    </submittedName>
</protein>
<feature type="non-terminal residue" evidence="3">
    <location>
        <position position="78"/>
    </location>
</feature>
<gene>
    <name evidence="3" type="ORF">CUMW_257960</name>
</gene>
<name>A0A2H5QSM5_CITUN</name>
<comment type="caution">
    <text evidence="3">The sequence shown here is derived from an EMBL/GenBank/DDBJ whole genome shotgun (WGS) entry which is preliminary data.</text>
</comment>
<dbReference type="EMBL" id="BDQV01000736">
    <property type="protein sequence ID" value="GAY67614.1"/>
    <property type="molecule type" value="Genomic_DNA"/>
</dbReference>
<accession>A0A2H5QSM5</accession>
<feature type="compositionally biased region" description="Basic and acidic residues" evidence="1">
    <location>
        <begin position="1"/>
        <end position="20"/>
    </location>
</feature>
<dbReference type="STRING" id="55188.A0A2H5QSM5"/>
<proteinExistence type="predicted"/>
<sequence>MAREAHAERARRKISVEEKQPSSFPSLPGPKQCTKRMFFDTPRTWILYEPMDRNKSLLLAMTSSFITSFFLYPSPLFS</sequence>
<feature type="region of interest" description="Disordered" evidence="1">
    <location>
        <begin position="1"/>
        <end position="29"/>
    </location>
</feature>
<organism evidence="3 4">
    <name type="scientific">Citrus unshiu</name>
    <name type="common">Satsuma mandarin</name>
    <name type="synonym">Citrus nobilis var. unshiu</name>
    <dbReference type="NCBI Taxonomy" id="55188"/>
    <lineage>
        <taxon>Eukaryota</taxon>
        <taxon>Viridiplantae</taxon>
        <taxon>Streptophyta</taxon>
        <taxon>Embryophyta</taxon>
        <taxon>Tracheophyta</taxon>
        <taxon>Spermatophyta</taxon>
        <taxon>Magnoliopsida</taxon>
        <taxon>eudicotyledons</taxon>
        <taxon>Gunneridae</taxon>
        <taxon>Pentapetalae</taxon>
        <taxon>rosids</taxon>
        <taxon>malvids</taxon>
        <taxon>Sapindales</taxon>
        <taxon>Rutaceae</taxon>
        <taxon>Aurantioideae</taxon>
        <taxon>Citrus</taxon>
    </lineage>
</organism>
<keyword evidence="2" id="KW-0812">Transmembrane</keyword>
<dbReference type="Proteomes" id="UP000236630">
    <property type="component" value="Unassembled WGS sequence"/>
</dbReference>
<evidence type="ECO:0000313" key="4">
    <source>
        <dbReference type="Proteomes" id="UP000236630"/>
    </source>
</evidence>
<evidence type="ECO:0000313" key="3">
    <source>
        <dbReference type="EMBL" id="GAY67614.1"/>
    </source>
</evidence>